<dbReference type="Gene3D" id="3.40.50.150">
    <property type="entry name" value="Vaccinia Virus protein VP39"/>
    <property type="match status" value="1"/>
</dbReference>
<sequence length="200" mass="22934">MQYAQQKDLTLNTRWASMEQLTKAQGEDGIRLDLGCGYYKPPGYIGIDNLVGEGAQIANADNAPDILMDLDRGPLPFADNSVAEVRSSHFLEHSNLDHVINESWRVLIPGGRFVFTVPYANSAEGLYPGHHIFLTERWFYENLNFQRKFTIVHEHYDPSVAWKRLPMLVRMLIPFGFARTFLFNACWQMKIESVKKKEPG</sequence>
<dbReference type="SUPFAM" id="SSF53335">
    <property type="entry name" value="S-adenosyl-L-methionine-dependent methyltransferases"/>
    <property type="match status" value="1"/>
</dbReference>
<dbReference type="GO" id="GO:0008757">
    <property type="term" value="F:S-adenosylmethionine-dependent methyltransferase activity"/>
    <property type="evidence" value="ECO:0007669"/>
    <property type="project" value="InterPro"/>
</dbReference>
<gene>
    <name evidence="2" type="ORF">CKO42_04610</name>
</gene>
<dbReference type="Pfam" id="PF08241">
    <property type="entry name" value="Methyltransf_11"/>
    <property type="match status" value="1"/>
</dbReference>
<dbReference type="InterPro" id="IPR013216">
    <property type="entry name" value="Methyltransf_11"/>
</dbReference>
<evidence type="ECO:0000313" key="3">
    <source>
        <dbReference type="Proteomes" id="UP001138768"/>
    </source>
</evidence>
<comment type="caution">
    <text evidence="2">The sequence shown here is derived from an EMBL/GenBank/DDBJ whole genome shotgun (WGS) entry which is preliminary data.</text>
</comment>
<dbReference type="AlphaFoldDB" id="A0A9X1B3M3"/>
<reference evidence="2 3" key="1">
    <citation type="journal article" date="2020" name="Microorganisms">
        <title>Osmotic Adaptation and Compatible Solute Biosynthesis of Phototrophic Bacteria as Revealed from Genome Analyses.</title>
        <authorList>
            <person name="Imhoff J.F."/>
            <person name="Rahn T."/>
            <person name="Kunzel S."/>
            <person name="Keller A."/>
            <person name="Neulinger S.C."/>
        </authorList>
    </citation>
    <scope>NUCLEOTIDE SEQUENCE [LARGE SCALE GENOMIC DNA]</scope>
    <source>
        <strain evidence="2 3">DSM 25653</strain>
    </source>
</reference>
<evidence type="ECO:0000313" key="2">
    <source>
        <dbReference type="EMBL" id="MBK1617747.1"/>
    </source>
</evidence>
<feature type="domain" description="Methyltransferase type 11" evidence="1">
    <location>
        <begin position="66"/>
        <end position="115"/>
    </location>
</feature>
<dbReference type="InterPro" id="IPR029063">
    <property type="entry name" value="SAM-dependent_MTases_sf"/>
</dbReference>
<name>A0A9X1B3M3_9GAMM</name>
<protein>
    <recommendedName>
        <fullName evidence="1">Methyltransferase type 11 domain-containing protein</fullName>
    </recommendedName>
</protein>
<accession>A0A9X1B3M3</accession>
<keyword evidence="3" id="KW-1185">Reference proteome</keyword>
<dbReference type="RefSeq" id="WP_200239878.1">
    <property type="nucleotide sequence ID" value="NZ_NRRY01000004.1"/>
</dbReference>
<proteinExistence type="predicted"/>
<evidence type="ECO:0000259" key="1">
    <source>
        <dbReference type="Pfam" id="PF08241"/>
    </source>
</evidence>
<organism evidence="2 3">
    <name type="scientific">Lamprobacter modestohalophilus</name>
    <dbReference type="NCBI Taxonomy" id="1064514"/>
    <lineage>
        <taxon>Bacteria</taxon>
        <taxon>Pseudomonadati</taxon>
        <taxon>Pseudomonadota</taxon>
        <taxon>Gammaproteobacteria</taxon>
        <taxon>Chromatiales</taxon>
        <taxon>Chromatiaceae</taxon>
        <taxon>Lamprobacter</taxon>
    </lineage>
</organism>
<dbReference type="EMBL" id="NRRY01000004">
    <property type="protein sequence ID" value="MBK1617747.1"/>
    <property type="molecule type" value="Genomic_DNA"/>
</dbReference>
<dbReference type="CDD" id="cd02440">
    <property type="entry name" value="AdoMet_MTases"/>
    <property type="match status" value="1"/>
</dbReference>
<dbReference type="Proteomes" id="UP001138768">
    <property type="component" value="Unassembled WGS sequence"/>
</dbReference>